<dbReference type="AlphaFoldDB" id="A0A9P1DLE3"/>
<dbReference type="EMBL" id="CAMXCT030005001">
    <property type="protein sequence ID" value="CAL4798371.1"/>
    <property type="molecule type" value="Genomic_DNA"/>
</dbReference>
<evidence type="ECO:0000313" key="3">
    <source>
        <dbReference type="EMBL" id="CAL4798371.1"/>
    </source>
</evidence>
<evidence type="ECO:0000313" key="4">
    <source>
        <dbReference type="Proteomes" id="UP001152797"/>
    </source>
</evidence>
<keyword evidence="4" id="KW-1185">Reference proteome</keyword>
<organism evidence="1">
    <name type="scientific">Cladocopium goreaui</name>
    <dbReference type="NCBI Taxonomy" id="2562237"/>
    <lineage>
        <taxon>Eukaryota</taxon>
        <taxon>Sar</taxon>
        <taxon>Alveolata</taxon>
        <taxon>Dinophyceae</taxon>
        <taxon>Suessiales</taxon>
        <taxon>Symbiodiniaceae</taxon>
        <taxon>Cladocopium</taxon>
    </lineage>
</organism>
<comment type="caution">
    <text evidence="1">The sequence shown here is derived from an EMBL/GenBank/DDBJ whole genome shotgun (WGS) entry which is preliminary data.</text>
</comment>
<accession>A0A9P1DLE3</accession>
<name>A0A9P1DLE3_9DINO</name>
<proteinExistence type="predicted"/>
<evidence type="ECO:0000313" key="2">
    <source>
        <dbReference type="EMBL" id="CAL1164434.1"/>
    </source>
</evidence>
<evidence type="ECO:0000313" key="1">
    <source>
        <dbReference type="EMBL" id="CAI4011059.1"/>
    </source>
</evidence>
<dbReference type="EMBL" id="CAMXCT010005001">
    <property type="protein sequence ID" value="CAI4011059.1"/>
    <property type="molecule type" value="Genomic_DNA"/>
</dbReference>
<reference evidence="2" key="2">
    <citation type="submission" date="2024-04" db="EMBL/GenBank/DDBJ databases">
        <authorList>
            <person name="Chen Y."/>
            <person name="Shah S."/>
            <person name="Dougan E. K."/>
            <person name="Thang M."/>
            <person name="Chan C."/>
        </authorList>
    </citation>
    <scope>NUCLEOTIDE SEQUENCE [LARGE SCALE GENOMIC DNA]</scope>
</reference>
<dbReference type="EMBL" id="CAMXCT020005001">
    <property type="protein sequence ID" value="CAL1164434.1"/>
    <property type="molecule type" value="Genomic_DNA"/>
</dbReference>
<dbReference type="OrthoDB" id="415602at2759"/>
<protein>
    <submittedName>
        <fullName evidence="3">RNase H type-1 domain-containing protein</fullName>
    </submittedName>
</protein>
<gene>
    <name evidence="1" type="ORF">C1SCF055_LOCUS36259</name>
</gene>
<sequence length="387" mass="44255">MKGVRPNCAGDIVPIELYGPSDFESWRDCYRVFRTGAIMFEQITPPKLDRYEKQMYEPVSYMLKDFEGWVKKRMTEHSKRDSITISILPSPGRGSRVSSAWKSLDSGIVKSQPTKRARGPDIREHRAVEDGSFTRNEPCRLFQTGGRTEKYSRRKVRQKQQSPTSVLKVQMKTDPLGESLKANLIDSTEYDLVNREQEDLTNDFIWQQVKADIRAKKYDGLIAGPPCNTFTNVRKDDGLGPLPLRGPSGPDRYGLAHLAGEEKDKVRIGTLNFSGTEIGSGPVRAKITKSTTLMLGRIKHCEVRPMCTYEKKLWRKPSTGGPPLKGKRFIEVEKWRQSMLRTTREIKIRDQHRPYLTSAAQAYRDLEDASGQLQEVRQVCLEEEEIR</sequence>
<dbReference type="Proteomes" id="UP001152797">
    <property type="component" value="Unassembled WGS sequence"/>
</dbReference>
<reference evidence="1" key="1">
    <citation type="submission" date="2022-10" db="EMBL/GenBank/DDBJ databases">
        <authorList>
            <person name="Chen Y."/>
            <person name="Dougan E. K."/>
            <person name="Chan C."/>
            <person name="Rhodes N."/>
            <person name="Thang M."/>
        </authorList>
    </citation>
    <scope>NUCLEOTIDE SEQUENCE</scope>
</reference>